<evidence type="ECO:0000259" key="3">
    <source>
        <dbReference type="PROSITE" id="PS50977"/>
    </source>
</evidence>
<reference evidence="4 5" key="1">
    <citation type="submission" date="2019-09" db="EMBL/GenBank/DDBJ databases">
        <title>Nocardioides panacisoli sp. nov., isolated from the soil of a ginseng field.</title>
        <authorList>
            <person name="Cho C."/>
        </authorList>
    </citation>
    <scope>NUCLEOTIDE SEQUENCE [LARGE SCALE GENOMIC DNA]</scope>
    <source>
        <strain evidence="4 5">BN130099</strain>
    </source>
</reference>
<proteinExistence type="predicted"/>
<evidence type="ECO:0000313" key="4">
    <source>
        <dbReference type="EMBL" id="KAA1416942.1"/>
    </source>
</evidence>
<evidence type="ECO:0000256" key="1">
    <source>
        <dbReference type="ARBA" id="ARBA00023125"/>
    </source>
</evidence>
<sequence length="208" mass="22979">MASPSSKSPIGDGDLPEGDPTVDRILDAALELFAEVSVRKTTLEDIAKRAGVDRVTVYRRLGSKNDVVQHVMARESRRIFERIALTASSVEDPAERVARGFAQIVVSLRDHPLYHRMIRTEPEATLPRVTREAGDLLAMAVTFAAEHLVPEQPGPRDLDAQITRIEIVVRVIHSLVMTQLAVVDLSSEKKLAAFARDYIAPIVNIPSR</sequence>
<reference evidence="4 5" key="2">
    <citation type="submission" date="2019-09" db="EMBL/GenBank/DDBJ databases">
        <authorList>
            <person name="Jin C."/>
        </authorList>
    </citation>
    <scope>NUCLEOTIDE SEQUENCE [LARGE SCALE GENOMIC DNA]</scope>
    <source>
        <strain evidence="4 5">BN130099</strain>
    </source>
</reference>
<evidence type="ECO:0000256" key="2">
    <source>
        <dbReference type="PROSITE-ProRule" id="PRU00335"/>
    </source>
</evidence>
<dbReference type="Proteomes" id="UP000325003">
    <property type="component" value="Unassembled WGS sequence"/>
</dbReference>
<dbReference type="RefSeq" id="WP_149729612.1">
    <property type="nucleotide sequence ID" value="NZ_VUJV01000006.1"/>
</dbReference>
<dbReference type="Pfam" id="PF00440">
    <property type="entry name" value="TetR_N"/>
    <property type="match status" value="1"/>
</dbReference>
<dbReference type="GO" id="GO:0003700">
    <property type="term" value="F:DNA-binding transcription factor activity"/>
    <property type="evidence" value="ECO:0007669"/>
    <property type="project" value="TreeGrafter"/>
</dbReference>
<gene>
    <name evidence="4" type="ORF">F0U44_17320</name>
</gene>
<comment type="caution">
    <text evidence="4">The sequence shown here is derived from an EMBL/GenBank/DDBJ whole genome shotgun (WGS) entry which is preliminary data.</text>
</comment>
<dbReference type="PANTHER" id="PTHR30055:SF153">
    <property type="entry name" value="HTH-TYPE TRANSCRIPTIONAL REPRESSOR RV3405C"/>
    <property type="match status" value="1"/>
</dbReference>
<evidence type="ECO:0000313" key="5">
    <source>
        <dbReference type="Proteomes" id="UP000325003"/>
    </source>
</evidence>
<keyword evidence="5" id="KW-1185">Reference proteome</keyword>
<dbReference type="PANTHER" id="PTHR30055">
    <property type="entry name" value="HTH-TYPE TRANSCRIPTIONAL REGULATOR RUTR"/>
    <property type="match status" value="1"/>
</dbReference>
<accession>A0A5B1L8J1</accession>
<dbReference type="InterPro" id="IPR001647">
    <property type="entry name" value="HTH_TetR"/>
</dbReference>
<keyword evidence="1 2" id="KW-0238">DNA-binding</keyword>
<dbReference type="PROSITE" id="PS50977">
    <property type="entry name" value="HTH_TETR_2"/>
    <property type="match status" value="1"/>
</dbReference>
<dbReference type="GO" id="GO:0000976">
    <property type="term" value="F:transcription cis-regulatory region binding"/>
    <property type="evidence" value="ECO:0007669"/>
    <property type="project" value="TreeGrafter"/>
</dbReference>
<dbReference type="SUPFAM" id="SSF46689">
    <property type="entry name" value="Homeodomain-like"/>
    <property type="match status" value="1"/>
</dbReference>
<dbReference type="InterPro" id="IPR009057">
    <property type="entry name" value="Homeodomain-like_sf"/>
</dbReference>
<protein>
    <submittedName>
        <fullName evidence="4">TetR/AcrR family transcriptional regulator</fullName>
    </submittedName>
</protein>
<dbReference type="InterPro" id="IPR050109">
    <property type="entry name" value="HTH-type_TetR-like_transc_reg"/>
</dbReference>
<dbReference type="PRINTS" id="PR00455">
    <property type="entry name" value="HTHTETR"/>
</dbReference>
<dbReference type="Gene3D" id="1.10.357.10">
    <property type="entry name" value="Tetracycline Repressor, domain 2"/>
    <property type="match status" value="1"/>
</dbReference>
<organism evidence="4 5">
    <name type="scientific">Nocardioides humilatus</name>
    <dbReference type="NCBI Taxonomy" id="2607660"/>
    <lineage>
        <taxon>Bacteria</taxon>
        <taxon>Bacillati</taxon>
        <taxon>Actinomycetota</taxon>
        <taxon>Actinomycetes</taxon>
        <taxon>Propionibacteriales</taxon>
        <taxon>Nocardioidaceae</taxon>
        <taxon>Nocardioides</taxon>
    </lineage>
</organism>
<feature type="DNA-binding region" description="H-T-H motif" evidence="2">
    <location>
        <begin position="42"/>
        <end position="61"/>
    </location>
</feature>
<name>A0A5B1L8J1_9ACTN</name>
<feature type="domain" description="HTH tetR-type" evidence="3">
    <location>
        <begin position="19"/>
        <end position="79"/>
    </location>
</feature>
<dbReference type="AlphaFoldDB" id="A0A5B1L8J1"/>
<dbReference type="EMBL" id="VUJV01000006">
    <property type="protein sequence ID" value="KAA1416942.1"/>
    <property type="molecule type" value="Genomic_DNA"/>
</dbReference>